<accession>A0A4Q7V1K3</accession>
<feature type="transmembrane region" description="Helical" evidence="10">
    <location>
        <begin position="262"/>
        <end position="285"/>
    </location>
</feature>
<sequence length="463" mass="47552">MTDPRPSERLRQPQPLLRRRIGSGRAAMDQPNVTGDGDVPLTVRFWVMVVLTGVGAGLSGALLMLLLFTVADLAFGPGAGSGSFQDAVVRADALGRIVPLLVAGVVAGVGWYLLRRHVPGKTDVDDTIWTGDGRLGLRRSAGTSVLSEIVVGLGASLGREAAPKLMGGVCGSLLATWSGLTVPQRRLLVACGAGAGLACVYNVPLGGALFTAEVLVGAVRLPVVLPALACSGIATVVAWVYLPPLPTYLELPAYDFTFAPLVWALLAGPVIGVLATAFVRLVAWVSDHQPSHRWWQLLAPLTAFAVLGVVGLALPQLFGNGKDMAEQAFTTGGGLLLLGLLAILKPLVTTMCLGSGASGGLFTPVLSTGAVLGGFLGTAWSLLWPGSPVGAYALIGAAAMIGAAMQAPLAGLVMVLELTHTGFALMVPMVLATVLATAVARWIDGYSIYSARLAGGTPSDQAT</sequence>
<dbReference type="GO" id="GO:0034707">
    <property type="term" value="C:chloride channel complex"/>
    <property type="evidence" value="ECO:0007669"/>
    <property type="project" value="UniProtKB-KW"/>
</dbReference>
<dbReference type="RefSeq" id="WP_130290777.1">
    <property type="nucleotide sequence ID" value="NZ_SHKL01000001.1"/>
</dbReference>
<dbReference type="PRINTS" id="PR00762">
    <property type="entry name" value="CLCHANNEL"/>
</dbReference>
<proteinExistence type="predicted"/>
<feature type="transmembrane region" description="Helical" evidence="10">
    <location>
        <begin position="360"/>
        <end position="383"/>
    </location>
</feature>
<dbReference type="AlphaFoldDB" id="A0A4Q7V1K3"/>
<evidence type="ECO:0000256" key="2">
    <source>
        <dbReference type="ARBA" id="ARBA00022448"/>
    </source>
</evidence>
<gene>
    <name evidence="11" type="ORF">EV383_3378</name>
</gene>
<keyword evidence="6 10" id="KW-0472">Membrane</keyword>
<feature type="transmembrane region" description="Helical" evidence="10">
    <location>
        <begin position="93"/>
        <end position="114"/>
    </location>
</feature>
<keyword evidence="5" id="KW-0406">Ion transport</keyword>
<reference evidence="11 12" key="1">
    <citation type="submission" date="2019-02" db="EMBL/GenBank/DDBJ databases">
        <title>Sequencing the genomes of 1000 actinobacteria strains.</title>
        <authorList>
            <person name="Klenk H.-P."/>
        </authorList>
    </citation>
    <scope>NUCLEOTIDE SEQUENCE [LARGE SCALE GENOMIC DNA]</scope>
    <source>
        <strain evidence="11 12">DSM 45779</strain>
    </source>
</reference>
<comment type="caution">
    <text evidence="11">The sequence shown here is derived from an EMBL/GenBank/DDBJ whole genome shotgun (WGS) entry which is preliminary data.</text>
</comment>
<feature type="transmembrane region" description="Helical" evidence="10">
    <location>
        <begin position="45"/>
        <end position="73"/>
    </location>
</feature>
<dbReference type="Gene3D" id="1.10.3080.10">
    <property type="entry name" value="Clc chloride channel"/>
    <property type="match status" value="1"/>
</dbReference>
<keyword evidence="9" id="KW-0407">Ion channel</keyword>
<evidence type="ECO:0000313" key="11">
    <source>
        <dbReference type="EMBL" id="RZT86483.1"/>
    </source>
</evidence>
<keyword evidence="3 10" id="KW-0812">Transmembrane</keyword>
<keyword evidence="12" id="KW-1185">Reference proteome</keyword>
<feature type="transmembrane region" description="Helical" evidence="10">
    <location>
        <begin position="297"/>
        <end position="317"/>
    </location>
</feature>
<keyword evidence="7" id="KW-0869">Chloride channel</keyword>
<evidence type="ECO:0000256" key="9">
    <source>
        <dbReference type="ARBA" id="ARBA00023303"/>
    </source>
</evidence>
<dbReference type="InterPro" id="IPR014743">
    <property type="entry name" value="Cl-channel_core"/>
</dbReference>
<keyword evidence="2" id="KW-0813">Transport</keyword>
<organism evidence="11 12">
    <name type="scientific">Pseudonocardia sediminis</name>
    <dbReference type="NCBI Taxonomy" id="1397368"/>
    <lineage>
        <taxon>Bacteria</taxon>
        <taxon>Bacillati</taxon>
        <taxon>Actinomycetota</taxon>
        <taxon>Actinomycetes</taxon>
        <taxon>Pseudonocardiales</taxon>
        <taxon>Pseudonocardiaceae</taxon>
        <taxon>Pseudonocardia</taxon>
    </lineage>
</organism>
<evidence type="ECO:0000256" key="4">
    <source>
        <dbReference type="ARBA" id="ARBA00022989"/>
    </source>
</evidence>
<feature type="transmembrane region" description="Helical" evidence="10">
    <location>
        <begin position="329"/>
        <end position="348"/>
    </location>
</feature>
<dbReference type="Proteomes" id="UP000291591">
    <property type="component" value="Unassembled WGS sequence"/>
</dbReference>
<evidence type="ECO:0000256" key="7">
    <source>
        <dbReference type="ARBA" id="ARBA00023173"/>
    </source>
</evidence>
<dbReference type="InterPro" id="IPR050368">
    <property type="entry name" value="ClC-type_chloride_channel"/>
</dbReference>
<feature type="transmembrane region" description="Helical" evidence="10">
    <location>
        <begin position="187"/>
        <end position="211"/>
    </location>
</feature>
<dbReference type="EMBL" id="SHKL01000001">
    <property type="protein sequence ID" value="RZT86483.1"/>
    <property type="molecule type" value="Genomic_DNA"/>
</dbReference>
<evidence type="ECO:0000256" key="8">
    <source>
        <dbReference type="ARBA" id="ARBA00023214"/>
    </source>
</evidence>
<evidence type="ECO:0000256" key="10">
    <source>
        <dbReference type="SAM" id="Phobius"/>
    </source>
</evidence>
<name>A0A4Q7V1K3_PSEST</name>
<feature type="transmembrane region" description="Helical" evidence="10">
    <location>
        <begin position="223"/>
        <end position="242"/>
    </location>
</feature>
<feature type="transmembrane region" description="Helical" evidence="10">
    <location>
        <begin position="423"/>
        <end position="443"/>
    </location>
</feature>
<keyword evidence="8" id="KW-0868">Chloride</keyword>
<evidence type="ECO:0000256" key="6">
    <source>
        <dbReference type="ARBA" id="ARBA00023136"/>
    </source>
</evidence>
<evidence type="ECO:0000313" key="12">
    <source>
        <dbReference type="Proteomes" id="UP000291591"/>
    </source>
</evidence>
<comment type="subcellular location">
    <subcellularLocation>
        <location evidence="1">Membrane</location>
        <topology evidence="1">Multi-pass membrane protein</topology>
    </subcellularLocation>
</comment>
<dbReference type="PANTHER" id="PTHR43427:SF6">
    <property type="entry name" value="CHLORIDE CHANNEL PROTEIN CLC-E"/>
    <property type="match status" value="1"/>
</dbReference>
<evidence type="ECO:0000256" key="3">
    <source>
        <dbReference type="ARBA" id="ARBA00022692"/>
    </source>
</evidence>
<dbReference type="OrthoDB" id="3261015at2"/>
<dbReference type="SUPFAM" id="SSF81340">
    <property type="entry name" value="Clc chloride channel"/>
    <property type="match status" value="1"/>
</dbReference>
<feature type="transmembrane region" description="Helical" evidence="10">
    <location>
        <begin position="389"/>
        <end position="416"/>
    </location>
</feature>
<dbReference type="PANTHER" id="PTHR43427">
    <property type="entry name" value="CHLORIDE CHANNEL PROTEIN CLC-E"/>
    <property type="match status" value="1"/>
</dbReference>
<evidence type="ECO:0000256" key="5">
    <source>
        <dbReference type="ARBA" id="ARBA00023065"/>
    </source>
</evidence>
<dbReference type="Pfam" id="PF00654">
    <property type="entry name" value="Voltage_CLC"/>
    <property type="match status" value="1"/>
</dbReference>
<dbReference type="GO" id="GO:0005254">
    <property type="term" value="F:chloride channel activity"/>
    <property type="evidence" value="ECO:0007669"/>
    <property type="project" value="UniProtKB-KW"/>
</dbReference>
<protein>
    <submittedName>
        <fullName evidence="11">H+/Cl-antiporter ClcA</fullName>
    </submittedName>
</protein>
<evidence type="ECO:0000256" key="1">
    <source>
        <dbReference type="ARBA" id="ARBA00004141"/>
    </source>
</evidence>
<dbReference type="InterPro" id="IPR001807">
    <property type="entry name" value="ClC"/>
</dbReference>
<keyword evidence="4 10" id="KW-1133">Transmembrane helix</keyword>